<protein>
    <recommendedName>
        <fullName evidence="4">Glycosyltransferase RgtA/B/C/D-like domain-containing protein</fullName>
    </recommendedName>
</protein>
<feature type="transmembrane region" description="Helical" evidence="1">
    <location>
        <begin position="306"/>
        <end position="324"/>
    </location>
</feature>
<dbReference type="EMBL" id="AOGK01000017">
    <property type="protein sequence ID" value="MDG5977174.1"/>
    <property type="molecule type" value="Genomic_DNA"/>
</dbReference>
<evidence type="ECO:0000313" key="3">
    <source>
        <dbReference type="Proteomes" id="UP001152876"/>
    </source>
</evidence>
<sequence>MATLLNGMDRRKDLWPALLLIAFLMLQAVVFARTTPLSYPPDEMSHLSYVWDSMQSAFLLPNYGSGTILGFGSPNYLSHPPLYYSLLGAAGKLFSLDPKLDYVTFRLFTVALYGLALLFSVLTADRLGVERSATYISLLACSAIPMVGYLAGSVNNDTLLYLGFAITFYGMARIANAPRQKLSRSLVFLVLGLLIVFLTKATGMAMLVFFGLVYAALNWRHLRSALATRSAWIACAVFLGATGAYYAATYLTHGALFPKAGNLYQVTAVENPVSLLAYAADFYHSMARRLPIIFSHLSVAPIPEELNAVFFAMLGLPLAGWIVVRFSPDIAAAKKPFVKLFDALAISIVLMLAIHIYLGYKAYTQTGVLSGFQPRYYLFLIPLVWFPFFSLCRPGWFKQLMTGVFALLTVVVFWSSVPFAQQKQYEALQDRGPTFEYTERTYEDFGPLRIARRNEVVGNIDGLTVEDGVLKARDWVFDTVHRARVQRLWVLAREDYITSIKPGAQRPDVAKALGIGAAASSGFAFAIQNLPKDLTPCDIRLLVEFHDETLGYLKSAQCNN</sequence>
<keyword evidence="3" id="KW-1185">Reference proteome</keyword>
<reference evidence="2" key="1">
    <citation type="submission" date="2013-01" db="EMBL/GenBank/DDBJ databases">
        <title>Genome draft of Hydrogenophaga taeniospiralis 2K1.</title>
        <authorList>
            <person name="Gomila M."/>
            <person name="Lalucat J."/>
        </authorList>
    </citation>
    <scope>NUCLEOTIDE SEQUENCE</scope>
    <source>
        <strain evidence="2">CCUG 15921</strain>
    </source>
</reference>
<proteinExistence type="predicted"/>
<name>A0A9X4NUY8_9BURK</name>
<feature type="transmembrane region" description="Helical" evidence="1">
    <location>
        <begin position="229"/>
        <end position="251"/>
    </location>
</feature>
<organism evidence="2 3">
    <name type="scientific">Hydrogenophaga taeniospiralis CCUG 15921</name>
    <dbReference type="NCBI Taxonomy" id="1281780"/>
    <lineage>
        <taxon>Bacteria</taxon>
        <taxon>Pseudomonadati</taxon>
        <taxon>Pseudomonadota</taxon>
        <taxon>Betaproteobacteria</taxon>
        <taxon>Burkholderiales</taxon>
        <taxon>Comamonadaceae</taxon>
        <taxon>Hydrogenophaga</taxon>
    </lineage>
</organism>
<dbReference type="RefSeq" id="WP_068175338.1">
    <property type="nucleotide sequence ID" value="NZ_AOGK01000017.1"/>
</dbReference>
<feature type="transmembrane region" description="Helical" evidence="1">
    <location>
        <begin position="134"/>
        <end position="152"/>
    </location>
</feature>
<feature type="transmembrane region" description="Helical" evidence="1">
    <location>
        <begin position="187"/>
        <end position="217"/>
    </location>
</feature>
<feature type="transmembrane region" description="Helical" evidence="1">
    <location>
        <begin position="158"/>
        <end position="175"/>
    </location>
</feature>
<evidence type="ECO:0000256" key="1">
    <source>
        <dbReference type="SAM" id="Phobius"/>
    </source>
</evidence>
<accession>A0A9X4NUY8</accession>
<gene>
    <name evidence="2" type="ORF">H010_18073</name>
</gene>
<keyword evidence="1" id="KW-1133">Transmembrane helix</keyword>
<evidence type="ECO:0008006" key="4">
    <source>
        <dbReference type="Google" id="ProtNLM"/>
    </source>
</evidence>
<feature type="transmembrane region" description="Helical" evidence="1">
    <location>
        <begin position="103"/>
        <end position="122"/>
    </location>
</feature>
<dbReference type="AlphaFoldDB" id="A0A9X4NUY8"/>
<evidence type="ECO:0000313" key="2">
    <source>
        <dbReference type="EMBL" id="MDG5977174.1"/>
    </source>
</evidence>
<keyword evidence="1" id="KW-0472">Membrane</keyword>
<dbReference type="InterPro" id="IPR018674">
    <property type="entry name" value="DUF2142_membrane"/>
</dbReference>
<feature type="transmembrane region" description="Helical" evidence="1">
    <location>
        <begin position="376"/>
        <end position="393"/>
    </location>
</feature>
<feature type="transmembrane region" description="Helical" evidence="1">
    <location>
        <begin position="336"/>
        <end position="356"/>
    </location>
</feature>
<dbReference type="Proteomes" id="UP001152876">
    <property type="component" value="Unassembled WGS sequence"/>
</dbReference>
<feature type="transmembrane region" description="Helical" evidence="1">
    <location>
        <begin position="400"/>
        <end position="420"/>
    </location>
</feature>
<dbReference type="Pfam" id="PF09913">
    <property type="entry name" value="DUF2142"/>
    <property type="match status" value="1"/>
</dbReference>
<comment type="caution">
    <text evidence="2">The sequence shown here is derived from an EMBL/GenBank/DDBJ whole genome shotgun (WGS) entry which is preliminary data.</text>
</comment>
<keyword evidence="1" id="KW-0812">Transmembrane</keyword>